<dbReference type="Pfam" id="PF23562">
    <property type="entry name" value="AMP-binding_C_3"/>
    <property type="match status" value="1"/>
</dbReference>
<evidence type="ECO:0000259" key="4">
    <source>
        <dbReference type="Pfam" id="PF00501"/>
    </source>
</evidence>
<keyword evidence="1 5" id="KW-0436">Ligase</keyword>
<dbReference type="RefSeq" id="WP_013182340.1">
    <property type="nucleotide sequence ID" value="NC_014225.1"/>
</dbReference>
<dbReference type="GO" id="GO:0004467">
    <property type="term" value="F:long-chain fatty acid-CoA ligase activity"/>
    <property type="evidence" value="ECO:0007669"/>
    <property type="project" value="UniProtKB-EC"/>
</dbReference>
<dbReference type="InterPro" id="IPR000873">
    <property type="entry name" value="AMP-dep_synth/lig_dom"/>
</dbReference>
<keyword evidence="6" id="KW-1185">Reference proteome</keyword>
<dbReference type="HOGENOM" id="CLU_000022_45_5_0"/>
<dbReference type="SUPFAM" id="SSF56801">
    <property type="entry name" value="Acetyl-CoA synthetase-like"/>
    <property type="match status" value="1"/>
</dbReference>
<evidence type="ECO:0000256" key="3">
    <source>
        <dbReference type="ARBA" id="ARBA00023098"/>
    </source>
</evidence>
<dbReference type="Proteomes" id="UP000001505">
    <property type="component" value="Chromosome"/>
</dbReference>
<gene>
    <name evidence="5" type="ordered locus">wcw_1276</name>
</gene>
<dbReference type="STRING" id="716544.wcw_1276"/>
<dbReference type="GO" id="GO:0016020">
    <property type="term" value="C:membrane"/>
    <property type="evidence" value="ECO:0007669"/>
    <property type="project" value="TreeGrafter"/>
</dbReference>
<sequence length="587" mass="66963">MDPLHTIGEVVQYIEDNHSNPKAFNFFEEGEWKHLSTEQFLFDLKRLTYGLISQGLRRGDKVGILAHSSPQWNLADFAIIMAGGVSVPLFVKIASESFIYEVAQANTRFLFVQGKDQWEMYEKHRNLFEKVIGLDDPGEIVGAMKYHEILKEGEKLWEAKPRLWKELQSRLKSDDLATIIYTAGSMGMPKGVMLTHLNLCHLISGDIFHWKPQEQKYLSILPLAHVFARQINLILISWGVPIYYLNDLSQLTNVCKELNPSLMIVVPRLLEKMYDAMNAKVRGIRSKLLRGISLWAFKLARDPGESIIKNWVLRPIADYLVYRKLRRSLGDQWEVILCGGAALDHGLNRFYVRIGLPIYEGWGLTEGSTACVNYPGEVKIGTVGPPLPGVKVKLGENDEILLGGPTVMKGYYRNPEATEAVLDDEGWLHTGDKGKIDEKGRLSIVGRVKEQFKLSSGEYLSPSRIEHMLNQHPLVDLSMVIGEKRKYAACLLFVDHAGLKRLRKETGQSEVSDEELLESEKVRREMEVFLDSVNKRINHWEKLVKWKFIMDAPSIENGELTPTLKLRRSNILEKYEDVVEAIYSVEE</sequence>
<reference evidence="5 6" key="1">
    <citation type="journal article" date="2010" name="PLoS ONE">
        <title>The Waddlia genome: a window into chlamydial biology.</title>
        <authorList>
            <person name="Bertelli C."/>
            <person name="Collyn F."/>
            <person name="Croxatto A."/>
            <person name="Ruckert C."/>
            <person name="Polkinghorne A."/>
            <person name="Kebbi-Beghdadi C."/>
            <person name="Goesmann A."/>
            <person name="Vaughan L."/>
            <person name="Greub G."/>
        </authorList>
    </citation>
    <scope>NUCLEOTIDE SEQUENCE [LARGE SCALE GENOMIC DNA]</scope>
    <source>
        <strain evidence="6">ATCC VR-1470 / WSU 86-1044</strain>
    </source>
</reference>
<protein>
    <submittedName>
        <fullName evidence="5">Putative long-chain fatty-acid-CoA ligase</fullName>
        <ecNumber evidence="5">6.2.1.3</ecNumber>
    </submittedName>
</protein>
<dbReference type="Gene3D" id="3.40.50.12780">
    <property type="entry name" value="N-terminal domain of ligase-like"/>
    <property type="match status" value="1"/>
</dbReference>
<dbReference type="PANTHER" id="PTHR43272:SF32">
    <property type="entry name" value="AMP-DEPENDENT SYNTHETASE_LIGASE DOMAIN-CONTAINING PROTEIN"/>
    <property type="match status" value="1"/>
</dbReference>
<dbReference type="EC" id="6.2.1.3" evidence="5"/>
<organism evidence="5 6">
    <name type="scientific">Waddlia chondrophila (strain ATCC VR-1470 / WSU 86-1044)</name>
    <dbReference type="NCBI Taxonomy" id="716544"/>
    <lineage>
        <taxon>Bacteria</taxon>
        <taxon>Pseudomonadati</taxon>
        <taxon>Chlamydiota</taxon>
        <taxon>Chlamydiia</taxon>
        <taxon>Parachlamydiales</taxon>
        <taxon>Waddliaceae</taxon>
        <taxon>Waddlia</taxon>
    </lineage>
</organism>
<evidence type="ECO:0000313" key="6">
    <source>
        <dbReference type="Proteomes" id="UP000001505"/>
    </source>
</evidence>
<dbReference type="InterPro" id="IPR042099">
    <property type="entry name" value="ANL_N_sf"/>
</dbReference>
<dbReference type="CDD" id="cd05907">
    <property type="entry name" value="VL_LC_FACS_like"/>
    <property type="match status" value="1"/>
</dbReference>
<evidence type="ECO:0000256" key="2">
    <source>
        <dbReference type="ARBA" id="ARBA00022832"/>
    </source>
</evidence>
<dbReference type="AlphaFoldDB" id="D6YWW7"/>
<accession>D6YWW7</accession>
<name>D6YWW7_WADCW</name>
<dbReference type="OrthoDB" id="9803968at2"/>
<dbReference type="Pfam" id="PF00501">
    <property type="entry name" value="AMP-binding"/>
    <property type="match status" value="1"/>
</dbReference>
<keyword evidence="2" id="KW-0276">Fatty acid metabolism</keyword>
<evidence type="ECO:0000313" key="5">
    <source>
        <dbReference type="EMBL" id="ADI38628.1"/>
    </source>
</evidence>
<dbReference type="EMBL" id="CP001928">
    <property type="protein sequence ID" value="ADI38628.1"/>
    <property type="molecule type" value="Genomic_DNA"/>
</dbReference>
<keyword evidence="3" id="KW-0443">Lipid metabolism</keyword>
<feature type="domain" description="AMP-dependent synthetase/ligase" evidence="4">
    <location>
        <begin position="23"/>
        <end position="412"/>
    </location>
</feature>
<dbReference type="PANTHER" id="PTHR43272">
    <property type="entry name" value="LONG-CHAIN-FATTY-ACID--COA LIGASE"/>
    <property type="match status" value="1"/>
</dbReference>
<proteinExistence type="predicted"/>
<dbReference type="eggNOG" id="COG1022">
    <property type="taxonomic scope" value="Bacteria"/>
</dbReference>
<dbReference type="KEGG" id="wch:wcw_1276"/>
<evidence type="ECO:0000256" key="1">
    <source>
        <dbReference type="ARBA" id="ARBA00022598"/>
    </source>
</evidence>